<dbReference type="InterPro" id="IPR049945">
    <property type="entry name" value="AAA_22"/>
</dbReference>
<dbReference type="KEGG" id="ima:PO878_02375"/>
<dbReference type="Gene3D" id="3.40.50.300">
    <property type="entry name" value="P-loop containing nucleotide triphosphate hydrolases"/>
    <property type="match status" value="1"/>
</dbReference>
<dbReference type="RefSeq" id="WP_272737086.1">
    <property type="nucleotide sequence ID" value="NZ_CP116942.1"/>
</dbReference>
<keyword evidence="3" id="KW-1185">Reference proteome</keyword>
<dbReference type="EMBL" id="CP116942">
    <property type="protein sequence ID" value="WCO67565.1"/>
    <property type="molecule type" value="Genomic_DNA"/>
</dbReference>
<dbReference type="SUPFAM" id="SSF52540">
    <property type="entry name" value="P-loop containing nucleoside triphosphate hydrolases"/>
    <property type="match status" value="1"/>
</dbReference>
<evidence type="ECO:0000259" key="1">
    <source>
        <dbReference type="Pfam" id="PF13401"/>
    </source>
</evidence>
<evidence type="ECO:0000313" key="2">
    <source>
        <dbReference type="EMBL" id="WCO67565.1"/>
    </source>
</evidence>
<reference evidence="2" key="1">
    <citation type="submission" date="2023-01" db="EMBL/GenBank/DDBJ databases">
        <title>The diversity of Class Acidimicrobiia in South China Sea sediment environments and the proposal of Iamia marina sp. nov., a novel species of the genus Iamia.</title>
        <authorList>
            <person name="He Y."/>
            <person name="Tian X."/>
        </authorList>
    </citation>
    <scope>NUCLEOTIDE SEQUENCE</scope>
    <source>
        <strain evidence="2">DSM 19957</strain>
    </source>
</reference>
<dbReference type="GO" id="GO:0016887">
    <property type="term" value="F:ATP hydrolysis activity"/>
    <property type="evidence" value="ECO:0007669"/>
    <property type="project" value="InterPro"/>
</dbReference>
<dbReference type="InterPro" id="IPR027417">
    <property type="entry name" value="P-loop_NTPase"/>
</dbReference>
<name>A0AAE9Y631_9ACTN</name>
<dbReference type="PANTHER" id="PTHR34301:SF8">
    <property type="entry name" value="ATPASE DOMAIN-CONTAINING PROTEIN"/>
    <property type="match status" value="1"/>
</dbReference>
<feature type="domain" description="ORC1/DEAH AAA+ ATPase" evidence="1">
    <location>
        <begin position="34"/>
        <end position="157"/>
    </location>
</feature>
<protein>
    <recommendedName>
        <fullName evidence="1">ORC1/DEAH AAA+ ATPase domain-containing protein</fullName>
    </recommendedName>
</protein>
<evidence type="ECO:0000313" key="3">
    <source>
        <dbReference type="Proteomes" id="UP001216390"/>
    </source>
</evidence>
<dbReference type="PANTHER" id="PTHR34301">
    <property type="entry name" value="DNA-BINDING PROTEIN-RELATED"/>
    <property type="match status" value="1"/>
</dbReference>
<gene>
    <name evidence="2" type="ORF">PO878_02375</name>
</gene>
<sequence>MITRSPFPFQGPLAPEQVTGREELGRDLAERLLQRRVTALLGPRRYGKTSLLKRVTADLAQVGPETVWIDLYELSSMADLASAVDQGLASVTSPLARTLRDIAGSLSLRLGVLGLELARSRRDRPDPVLSLRALLRVLVRAAERQPLVVVFDEFSGIGDVKKAPGVLRTELQHHYQDLSIVFAGSQPSTMRALFTDQAEPFFAQADLVEIGPLADNAVAAVVEDGFAGTGRGAGGVVPDLVHFVDGHPQRAMQMADALWRRTDEGATATAETWEAALADVRASVDAGSERLFALLPSGQQRTLRVVANGGSVFGTAADVVDLAPGTAQAAVESLVGNGYLARGDRLQVVDPLLADWLRRRFPF</sequence>
<dbReference type="Pfam" id="PF13401">
    <property type="entry name" value="AAA_22"/>
    <property type="match status" value="1"/>
</dbReference>
<dbReference type="AlphaFoldDB" id="A0AAE9Y631"/>
<dbReference type="Proteomes" id="UP001216390">
    <property type="component" value="Chromosome"/>
</dbReference>
<accession>A0AAE9Y631</accession>
<proteinExistence type="predicted"/>
<organism evidence="2 3">
    <name type="scientific">Iamia majanohamensis</name>
    <dbReference type="NCBI Taxonomy" id="467976"/>
    <lineage>
        <taxon>Bacteria</taxon>
        <taxon>Bacillati</taxon>
        <taxon>Actinomycetota</taxon>
        <taxon>Acidimicrobiia</taxon>
        <taxon>Acidimicrobiales</taxon>
        <taxon>Iamiaceae</taxon>
        <taxon>Iamia</taxon>
    </lineage>
</organism>